<evidence type="ECO:0000313" key="4">
    <source>
        <dbReference type="Proteomes" id="UP000199086"/>
    </source>
</evidence>
<dbReference type="GO" id="GO:0016020">
    <property type="term" value="C:membrane"/>
    <property type="evidence" value="ECO:0007669"/>
    <property type="project" value="TreeGrafter"/>
</dbReference>
<protein>
    <submittedName>
        <fullName evidence="3">3-oxoadipate enol-lactonase</fullName>
    </submittedName>
</protein>
<dbReference type="Pfam" id="PF12697">
    <property type="entry name" value="Abhydrolase_6"/>
    <property type="match status" value="1"/>
</dbReference>
<dbReference type="InterPro" id="IPR029058">
    <property type="entry name" value="AB_hydrolase_fold"/>
</dbReference>
<dbReference type="RefSeq" id="WP_092610335.1">
    <property type="nucleotide sequence ID" value="NZ_FMYF01000006.1"/>
</dbReference>
<feature type="domain" description="AB hydrolase-1" evidence="2">
    <location>
        <begin position="27"/>
        <end position="256"/>
    </location>
</feature>
<dbReference type="OrthoDB" id="9802489at2"/>
<dbReference type="Proteomes" id="UP000199086">
    <property type="component" value="Unassembled WGS sequence"/>
</dbReference>
<dbReference type="STRING" id="1577474.GA0111570_10629"/>
<gene>
    <name evidence="3" type="ORF">GA0111570_10629</name>
</gene>
<evidence type="ECO:0000313" key="3">
    <source>
        <dbReference type="EMBL" id="SDB88019.1"/>
    </source>
</evidence>
<name>A0A1G6H180_9ACTN</name>
<keyword evidence="4" id="KW-1185">Reference proteome</keyword>
<reference evidence="3" key="1">
    <citation type="submission" date="2016-06" db="EMBL/GenBank/DDBJ databases">
        <authorList>
            <person name="Olsen C.W."/>
            <person name="Carey S."/>
            <person name="Hinshaw L."/>
            <person name="Karasin A.I."/>
        </authorList>
    </citation>
    <scope>NUCLEOTIDE SEQUENCE [LARGE SCALE GENOMIC DNA]</scope>
    <source>
        <strain evidence="3">LZ-22</strain>
    </source>
</reference>
<dbReference type="PANTHER" id="PTHR43798:SF33">
    <property type="entry name" value="HYDROLASE, PUTATIVE (AFU_ORTHOLOGUE AFUA_2G14860)-RELATED"/>
    <property type="match status" value="1"/>
</dbReference>
<organism evidence="3 4">
    <name type="scientific">Raineyella antarctica</name>
    <dbReference type="NCBI Taxonomy" id="1577474"/>
    <lineage>
        <taxon>Bacteria</taxon>
        <taxon>Bacillati</taxon>
        <taxon>Actinomycetota</taxon>
        <taxon>Actinomycetes</taxon>
        <taxon>Propionibacteriales</taxon>
        <taxon>Propionibacteriaceae</taxon>
        <taxon>Raineyella</taxon>
    </lineage>
</organism>
<dbReference type="AlphaFoldDB" id="A0A1G6H180"/>
<dbReference type="PANTHER" id="PTHR43798">
    <property type="entry name" value="MONOACYLGLYCEROL LIPASE"/>
    <property type="match status" value="1"/>
</dbReference>
<dbReference type="InterPro" id="IPR000073">
    <property type="entry name" value="AB_hydrolase_1"/>
</dbReference>
<evidence type="ECO:0000259" key="2">
    <source>
        <dbReference type="Pfam" id="PF12697"/>
    </source>
</evidence>
<proteinExistence type="predicted"/>
<dbReference type="EMBL" id="FMYF01000006">
    <property type="protein sequence ID" value="SDB88019.1"/>
    <property type="molecule type" value="Genomic_DNA"/>
</dbReference>
<dbReference type="Gene3D" id="3.40.50.1820">
    <property type="entry name" value="alpha/beta hydrolase"/>
    <property type="match status" value="1"/>
</dbReference>
<accession>A0A1G6H180</accession>
<dbReference type="SUPFAM" id="SSF53474">
    <property type="entry name" value="alpha/beta-Hydrolases"/>
    <property type="match status" value="1"/>
</dbReference>
<dbReference type="GO" id="GO:0003824">
    <property type="term" value="F:catalytic activity"/>
    <property type="evidence" value="ECO:0007669"/>
    <property type="project" value="UniProtKB-ARBA"/>
</dbReference>
<sequence>MTGPSARSLPHLQSSTTGPAGAPWVTFVPGIGNDASFWQRQATELAATHRVLRFEPWGCGGSEAPPEDLRIEDVAAGIVQLWDELGIESSSVVGLGFGGSTSLVLGLDHPGRVERIAAFCCRPRQPEGRRDFWRDRQAYAQENGLAELAEVTVDRWLSEDFRADHPEVAAALKEGFRRSSVEGYVGYVGAFVEMDFEDRLADLSVPTMLVAAENDHGGGPVEAMAAMADRMDGTELRIVTGSGHICNHEAPDQVLDLLAGFLA</sequence>
<feature type="region of interest" description="Disordered" evidence="1">
    <location>
        <begin position="1"/>
        <end position="21"/>
    </location>
</feature>
<dbReference type="InterPro" id="IPR050266">
    <property type="entry name" value="AB_hydrolase_sf"/>
</dbReference>
<evidence type="ECO:0000256" key="1">
    <source>
        <dbReference type="SAM" id="MobiDB-lite"/>
    </source>
</evidence>